<dbReference type="AlphaFoldDB" id="A0AAW3AWC4"/>
<evidence type="ECO:0000313" key="2">
    <source>
        <dbReference type="Proteomes" id="UP001482455"/>
    </source>
</evidence>
<protein>
    <submittedName>
        <fullName evidence="1">Uncharacterized protein</fullName>
    </submittedName>
</protein>
<comment type="caution">
    <text evidence="1">The sequence shown here is derived from an EMBL/GenBank/DDBJ whole genome shotgun (WGS) entry which is preliminary data.</text>
</comment>
<sequence>MGMFVTGIRYPYINRGRSFVNQMGDSRRIDAAGVPKLSSGEAFLENKIRTNPELGPHGALGDIGWCCVCYPLCTS</sequence>
<gene>
    <name evidence="1" type="ORF">Q4I30_001744</name>
</gene>
<evidence type="ECO:0000313" key="1">
    <source>
        <dbReference type="EMBL" id="KAL0512433.1"/>
    </source>
</evidence>
<proteinExistence type="predicted"/>
<dbReference type="EMBL" id="JBAMZL010000012">
    <property type="protein sequence ID" value="KAL0512433.1"/>
    <property type="molecule type" value="Genomic_DNA"/>
</dbReference>
<organism evidence="1 2">
    <name type="scientific">Leishmania utingensis</name>
    <dbReference type="NCBI Taxonomy" id="653362"/>
    <lineage>
        <taxon>Eukaryota</taxon>
        <taxon>Discoba</taxon>
        <taxon>Euglenozoa</taxon>
        <taxon>Kinetoplastea</taxon>
        <taxon>Metakinetoplastina</taxon>
        <taxon>Trypanosomatida</taxon>
        <taxon>Trypanosomatidae</taxon>
        <taxon>Leishmaniinae</taxon>
        <taxon>Leishmania</taxon>
    </lineage>
</organism>
<dbReference type="Proteomes" id="UP001482455">
    <property type="component" value="Unassembled WGS sequence"/>
</dbReference>
<reference evidence="1 2" key="1">
    <citation type="submission" date="2024-02" db="EMBL/GenBank/DDBJ databases">
        <title>FIRST GENOME SEQUENCES OF Leishmania (Viannia) shawi, Leishmania (Viannia) lindenbergi AND Leishmania (Viannia) utingensis.</title>
        <authorList>
            <person name="Resadore F."/>
            <person name="Custodio M.G.F."/>
            <person name="Boite M.C."/>
            <person name="Cupolillo E."/>
            <person name="Ferreira G.E.M."/>
        </authorList>
    </citation>
    <scope>NUCLEOTIDE SEQUENCE [LARGE SCALE GENOMIC DNA]</scope>
    <source>
        <strain evidence="1 2">ITUB/BR/1977/M4964</strain>
    </source>
</reference>
<name>A0AAW3AWC4_9TRYP</name>
<keyword evidence="2" id="KW-1185">Reference proteome</keyword>
<accession>A0AAW3AWC4</accession>
<dbReference type="Gene3D" id="3.30.360.10">
    <property type="entry name" value="Dihydrodipicolinate Reductase, domain 2"/>
    <property type="match status" value="1"/>
</dbReference>